<feature type="transmembrane region" description="Helical" evidence="6">
    <location>
        <begin position="164"/>
        <end position="182"/>
    </location>
</feature>
<feature type="transmembrane region" description="Helical" evidence="6">
    <location>
        <begin position="194"/>
        <end position="214"/>
    </location>
</feature>
<organism evidence="8 9">
    <name type="scientific">Shewanella electrica</name>
    <dbReference type="NCBI Taxonomy" id="515560"/>
    <lineage>
        <taxon>Bacteria</taxon>
        <taxon>Pseudomonadati</taxon>
        <taxon>Pseudomonadota</taxon>
        <taxon>Gammaproteobacteria</taxon>
        <taxon>Alteromonadales</taxon>
        <taxon>Shewanellaceae</taxon>
        <taxon>Shewanella</taxon>
    </lineage>
</organism>
<keyword evidence="3 6" id="KW-0812">Transmembrane</keyword>
<dbReference type="RefSeq" id="WP_238896859.1">
    <property type="nucleotide sequence ID" value="NZ_JAKOGG010000009.1"/>
</dbReference>
<dbReference type="Pfam" id="PF09335">
    <property type="entry name" value="VTT_dom"/>
    <property type="match status" value="1"/>
</dbReference>
<keyword evidence="9" id="KW-1185">Reference proteome</keyword>
<comment type="similarity">
    <text evidence="6">Belongs to the TVP38/TMEM64 family.</text>
</comment>
<evidence type="ECO:0000256" key="6">
    <source>
        <dbReference type="RuleBase" id="RU366058"/>
    </source>
</evidence>
<evidence type="ECO:0000256" key="1">
    <source>
        <dbReference type="ARBA" id="ARBA00004651"/>
    </source>
</evidence>
<evidence type="ECO:0000313" key="9">
    <source>
        <dbReference type="Proteomes" id="UP001201549"/>
    </source>
</evidence>
<sequence>MKLVTLLSNKQMGKTLFTIIIFMLLALMVESGSFTHFTDKQWVAALINQDGISGDALIFGCAVLFTAVGGPRQLVALVYGYTLGNGYGTGMALLAALTGCAVSFYVARFTVKDLIKRHFGNKLMRFEAFICHKTWLKVIVIRFLPVGSNLVTNLLAGSTRTPAGGFFLGSAIGYVPQTFIFASAGAGIGFSDHLTLLLSCVLLLASSIIGTYLYRCRVQPQVANLLAEEKESLS</sequence>
<dbReference type="PANTHER" id="PTHR12677">
    <property type="entry name" value="GOLGI APPARATUS MEMBRANE PROTEIN TVP38-RELATED"/>
    <property type="match status" value="1"/>
</dbReference>
<keyword evidence="5 6" id="KW-0472">Membrane</keyword>
<name>A0ABT2FM18_9GAMM</name>
<dbReference type="Proteomes" id="UP001201549">
    <property type="component" value="Unassembled WGS sequence"/>
</dbReference>
<comment type="subcellular location">
    <subcellularLocation>
        <location evidence="1 6">Cell membrane</location>
        <topology evidence="1 6">Multi-pass membrane protein</topology>
    </subcellularLocation>
</comment>
<gene>
    <name evidence="8" type="ORF">L9G74_13085</name>
</gene>
<evidence type="ECO:0000256" key="3">
    <source>
        <dbReference type="ARBA" id="ARBA00022692"/>
    </source>
</evidence>
<proteinExistence type="inferred from homology"/>
<dbReference type="EMBL" id="JAKOGG010000009">
    <property type="protein sequence ID" value="MCS4557380.1"/>
    <property type="molecule type" value="Genomic_DNA"/>
</dbReference>
<feature type="transmembrane region" description="Helical" evidence="6">
    <location>
        <begin position="15"/>
        <end position="35"/>
    </location>
</feature>
<reference evidence="8 9" key="1">
    <citation type="submission" date="2022-02" db="EMBL/GenBank/DDBJ databases">
        <authorList>
            <person name="Zhuang L."/>
        </authorList>
    </citation>
    <scope>NUCLEOTIDE SEQUENCE [LARGE SCALE GENOMIC DNA]</scope>
    <source>
        <strain evidence="8 9">C32</strain>
    </source>
</reference>
<feature type="transmembrane region" description="Helical" evidence="6">
    <location>
        <begin position="56"/>
        <end position="79"/>
    </location>
</feature>
<evidence type="ECO:0000256" key="4">
    <source>
        <dbReference type="ARBA" id="ARBA00022989"/>
    </source>
</evidence>
<evidence type="ECO:0000256" key="2">
    <source>
        <dbReference type="ARBA" id="ARBA00022475"/>
    </source>
</evidence>
<dbReference type="PANTHER" id="PTHR12677:SF59">
    <property type="entry name" value="GOLGI APPARATUS MEMBRANE PROTEIN TVP38-RELATED"/>
    <property type="match status" value="1"/>
</dbReference>
<keyword evidence="2 6" id="KW-1003">Cell membrane</keyword>
<reference evidence="9" key="2">
    <citation type="submission" date="2023-07" db="EMBL/GenBank/DDBJ databases">
        <title>Shewanella mangrovi sp. nov., an acetaldehyde- degrading bacterium isolated from mangrove sediment.</title>
        <authorList>
            <person name="Liu Y."/>
        </authorList>
    </citation>
    <scope>NUCLEOTIDE SEQUENCE [LARGE SCALE GENOMIC DNA]</scope>
    <source>
        <strain evidence="9">C32</strain>
    </source>
</reference>
<dbReference type="InterPro" id="IPR015414">
    <property type="entry name" value="TMEM64"/>
</dbReference>
<evidence type="ECO:0000259" key="7">
    <source>
        <dbReference type="Pfam" id="PF09335"/>
    </source>
</evidence>
<comment type="caution">
    <text evidence="8">The sequence shown here is derived from an EMBL/GenBank/DDBJ whole genome shotgun (WGS) entry which is preliminary data.</text>
</comment>
<accession>A0ABT2FM18</accession>
<feature type="domain" description="VTT" evidence="7">
    <location>
        <begin position="71"/>
        <end position="186"/>
    </location>
</feature>
<keyword evidence="4 6" id="KW-1133">Transmembrane helix</keyword>
<protein>
    <recommendedName>
        <fullName evidence="6">TVP38/TMEM64 family membrane protein</fullName>
    </recommendedName>
</protein>
<feature type="transmembrane region" description="Helical" evidence="6">
    <location>
        <begin position="91"/>
        <end position="111"/>
    </location>
</feature>
<evidence type="ECO:0000256" key="5">
    <source>
        <dbReference type="ARBA" id="ARBA00023136"/>
    </source>
</evidence>
<dbReference type="InterPro" id="IPR032816">
    <property type="entry name" value="VTT_dom"/>
</dbReference>
<evidence type="ECO:0000313" key="8">
    <source>
        <dbReference type="EMBL" id="MCS4557380.1"/>
    </source>
</evidence>